<proteinExistence type="predicted"/>
<dbReference type="Gene3D" id="3.40.50.12580">
    <property type="match status" value="1"/>
</dbReference>
<dbReference type="EMBL" id="JAACJS010000002">
    <property type="protein sequence ID" value="NCI49087.1"/>
    <property type="molecule type" value="Genomic_DNA"/>
</dbReference>
<evidence type="ECO:0000313" key="2">
    <source>
        <dbReference type="Proteomes" id="UP000753802"/>
    </source>
</evidence>
<sequence>MGFRTNIILLYSDSLRRDFSACLIIKEILRANGYKTFICSRRNFGLFIKVLKPRKIFIIGQIDMIYNERIIKEAKAGELEVHFMPAEGFAYDSEYVVMYPAKNDYDFLKSVFFWGKNSLGWFVKNRNIDDTEKLIQAGYSRLPIATAYSEVVKKDTKKVGFIGRFPAVNDLYKRSVMSFYLVEELAENRYKTMARLDAESKAINAYLDFFEKIIQQTDYTISLRPHPNENLNTYAALKKKYGERFEINNDFDVAEWMSECRAIVGLASSSYIDAYLVKTPVICLDVLLGSSKSTLQFDPGLEWMYESCYLPETIEEAMQLLVQENLPPVAKQRFVDLIENDFKGNSELVFDTVTDKIMETPRKNSPLDGLYLLGMHVFDMALATRHKIKKNTALQFDFSYYYHPLSLNLKAIAQRIRKKLRAE</sequence>
<dbReference type="Proteomes" id="UP000753802">
    <property type="component" value="Unassembled WGS sequence"/>
</dbReference>
<accession>A0ABW9ZRK0</accession>
<evidence type="ECO:0000313" key="1">
    <source>
        <dbReference type="EMBL" id="NCI49087.1"/>
    </source>
</evidence>
<comment type="caution">
    <text evidence="1">The sequence shown here is derived from an EMBL/GenBank/DDBJ whole genome shotgun (WGS) entry which is preliminary data.</text>
</comment>
<reference evidence="1 2" key="1">
    <citation type="submission" date="2020-01" db="EMBL/GenBank/DDBJ databases">
        <title>Genome analysis.</title>
        <authorList>
            <person name="Wu S."/>
            <person name="Wang G."/>
        </authorList>
    </citation>
    <scope>NUCLEOTIDE SEQUENCE [LARGE SCALE GENOMIC DNA]</scope>
    <source>
        <strain evidence="1 2">SYL130</strain>
    </source>
</reference>
<evidence type="ECO:0008006" key="3">
    <source>
        <dbReference type="Google" id="ProtNLM"/>
    </source>
</evidence>
<name>A0ABW9ZRK0_9BACT</name>
<organism evidence="1 2">
    <name type="scientific">Sediminibacterium roseum</name>
    <dbReference type="NCBI Taxonomy" id="1978412"/>
    <lineage>
        <taxon>Bacteria</taxon>
        <taxon>Pseudomonadati</taxon>
        <taxon>Bacteroidota</taxon>
        <taxon>Chitinophagia</taxon>
        <taxon>Chitinophagales</taxon>
        <taxon>Chitinophagaceae</taxon>
        <taxon>Sediminibacterium</taxon>
    </lineage>
</organism>
<gene>
    <name evidence="1" type="ORF">GWC95_04080</name>
</gene>
<protein>
    <recommendedName>
        <fullName evidence="3">Surface carbohydrate biosynthesis protein</fullName>
    </recommendedName>
</protein>
<keyword evidence="2" id="KW-1185">Reference proteome</keyword>
<dbReference type="InterPro" id="IPR043148">
    <property type="entry name" value="TagF_C"/>
</dbReference>